<feature type="compositionally biased region" description="Basic residues" evidence="1">
    <location>
        <begin position="14"/>
        <end position="28"/>
    </location>
</feature>
<name>A0AAD4MJQ6_9BILA</name>
<keyword evidence="3" id="KW-1185">Reference proteome</keyword>
<reference evidence="2" key="1">
    <citation type="submission" date="2022-01" db="EMBL/GenBank/DDBJ databases">
        <title>Genome Sequence Resource for Two Populations of Ditylenchus destructor, the Migratory Endoparasitic Phytonematode.</title>
        <authorList>
            <person name="Zhang H."/>
            <person name="Lin R."/>
            <person name="Xie B."/>
        </authorList>
    </citation>
    <scope>NUCLEOTIDE SEQUENCE</scope>
    <source>
        <strain evidence="2">BazhouSP</strain>
    </source>
</reference>
<evidence type="ECO:0000313" key="3">
    <source>
        <dbReference type="Proteomes" id="UP001201812"/>
    </source>
</evidence>
<protein>
    <submittedName>
        <fullName evidence="2">Uncharacterized protein</fullName>
    </submittedName>
</protein>
<gene>
    <name evidence="2" type="ORF">DdX_19403</name>
</gene>
<organism evidence="2 3">
    <name type="scientific">Ditylenchus destructor</name>
    <dbReference type="NCBI Taxonomy" id="166010"/>
    <lineage>
        <taxon>Eukaryota</taxon>
        <taxon>Metazoa</taxon>
        <taxon>Ecdysozoa</taxon>
        <taxon>Nematoda</taxon>
        <taxon>Chromadorea</taxon>
        <taxon>Rhabditida</taxon>
        <taxon>Tylenchina</taxon>
        <taxon>Tylenchomorpha</taxon>
        <taxon>Sphaerularioidea</taxon>
        <taxon>Anguinidae</taxon>
        <taxon>Anguininae</taxon>
        <taxon>Ditylenchus</taxon>
    </lineage>
</organism>
<evidence type="ECO:0000256" key="1">
    <source>
        <dbReference type="SAM" id="MobiDB-lite"/>
    </source>
</evidence>
<dbReference type="EMBL" id="JAKKPZ010000375">
    <property type="protein sequence ID" value="KAI1695760.1"/>
    <property type="molecule type" value="Genomic_DNA"/>
</dbReference>
<comment type="caution">
    <text evidence="2">The sequence shown here is derived from an EMBL/GenBank/DDBJ whole genome shotgun (WGS) entry which is preliminary data.</text>
</comment>
<dbReference type="Proteomes" id="UP001201812">
    <property type="component" value="Unassembled WGS sequence"/>
</dbReference>
<accession>A0AAD4MJQ6</accession>
<proteinExistence type="predicted"/>
<sequence length="83" mass="9926">MVISQQPPDEKMFCKRRPTYSRSRHQRIRPIYDEQIHMQKNDEIKEHGITNQSPPKYAIHIHLNVRSDKVNITLKLLHQPTNT</sequence>
<feature type="region of interest" description="Disordered" evidence="1">
    <location>
        <begin position="1"/>
        <end position="28"/>
    </location>
</feature>
<dbReference type="AlphaFoldDB" id="A0AAD4MJQ6"/>
<evidence type="ECO:0000313" key="2">
    <source>
        <dbReference type="EMBL" id="KAI1695760.1"/>
    </source>
</evidence>